<feature type="non-terminal residue" evidence="2">
    <location>
        <position position="65"/>
    </location>
</feature>
<organism evidence="2 3">
    <name type="scientific">Hypsibius exemplaris</name>
    <name type="common">Freshwater tardigrade</name>
    <dbReference type="NCBI Taxonomy" id="2072580"/>
    <lineage>
        <taxon>Eukaryota</taxon>
        <taxon>Metazoa</taxon>
        <taxon>Ecdysozoa</taxon>
        <taxon>Tardigrada</taxon>
        <taxon>Eutardigrada</taxon>
        <taxon>Parachela</taxon>
        <taxon>Hypsibioidea</taxon>
        <taxon>Hypsibiidae</taxon>
        <taxon>Hypsibius</taxon>
    </lineage>
</organism>
<dbReference type="Proteomes" id="UP000192578">
    <property type="component" value="Unassembled WGS sequence"/>
</dbReference>
<sequence>MHHASEKNTIYLARRDRPAATAKSLGLILQTLEKREQKFLAMSRRGGASQQSSAVKQHSQLQTIT</sequence>
<evidence type="ECO:0000313" key="2">
    <source>
        <dbReference type="EMBL" id="OQV22730.1"/>
    </source>
</evidence>
<reference evidence="3" key="1">
    <citation type="submission" date="2017-01" db="EMBL/GenBank/DDBJ databases">
        <title>Comparative genomics of anhydrobiosis in the tardigrade Hypsibius dujardini.</title>
        <authorList>
            <person name="Yoshida Y."/>
            <person name="Koutsovoulos G."/>
            <person name="Laetsch D."/>
            <person name="Stevens L."/>
            <person name="Kumar S."/>
            <person name="Horikawa D."/>
            <person name="Ishino K."/>
            <person name="Komine S."/>
            <person name="Tomita M."/>
            <person name="Blaxter M."/>
            <person name="Arakawa K."/>
        </authorList>
    </citation>
    <scope>NUCLEOTIDE SEQUENCE [LARGE SCALE GENOMIC DNA]</scope>
    <source>
        <strain evidence="3">Z151</strain>
    </source>
</reference>
<name>A0A1W0X5V6_HYPEX</name>
<feature type="compositionally biased region" description="Polar residues" evidence="1">
    <location>
        <begin position="48"/>
        <end position="65"/>
    </location>
</feature>
<accession>A0A1W0X5V6</accession>
<proteinExistence type="predicted"/>
<dbReference type="AlphaFoldDB" id="A0A1W0X5V6"/>
<evidence type="ECO:0000256" key="1">
    <source>
        <dbReference type="SAM" id="MobiDB-lite"/>
    </source>
</evidence>
<gene>
    <name evidence="2" type="ORF">BV898_20318</name>
</gene>
<comment type="caution">
    <text evidence="2">The sequence shown here is derived from an EMBL/GenBank/DDBJ whole genome shotgun (WGS) entry which is preliminary data.</text>
</comment>
<keyword evidence="3" id="KW-1185">Reference proteome</keyword>
<feature type="region of interest" description="Disordered" evidence="1">
    <location>
        <begin position="42"/>
        <end position="65"/>
    </location>
</feature>
<dbReference type="EMBL" id="MTYJ01000015">
    <property type="protein sequence ID" value="OQV22730.1"/>
    <property type="molecule type" value="Genomic_DNA"/>
</dbReference>
<protein>
    <submittedName>
        <fullName evidence="2">Uncharacterized protein</fullName>
    </submittedName>
</protein>
<evidence type="ECO:0000313" key="3">
    <source>
        <dbReference type="Proteomes" id="UP000192578"/>
    </source>
</evidence>